<dbReference type="GO" id="GO:0005886">
    <property type="term" value="C:plasma membrane"/>
    <property type="evidence" value="ECO:0007669"/>
    <property type="project" value="UniProtKB-SubCell"/>
</dbReference>
<dbReference type="InterPro" id="IPR051791">
    <property type="entry name" value="Pra-immunoreactive"/>
</dbReference>
<evidence type="ECO:0000256" key="5">
    <source>
        <dbReference type="ARBA" id="ARBA00023136"/>
    </source>
</evidence>
<keyword evidence="4 6" id="KW-1133">Transmembrane helix</keyword>
<feature type="domain" description="RDD" evidence="7">
    <location>
        <begin position="18"/>
        <end position="143"/>
    </location>
</feature>
<comment type="subcellular location">
    <subcellularLocation>
        <location evidence="1">Cell membrane</location>
        <topology evidence="1">Multi-pass membrane protein</topology>
    </subcellularLocation>
</comment>
<gene>
    <name evidence="8" type="ORF">OMM_01398</name>
</gene>
<keyword evidence="2" id="KW-1003">Cell membrane</keyword>
<protein>
    <submittedName>
        <fullName evidence="8">RDD domain containing protein</fullName>
    </submittedName>
</protein>
<keyword evidence="5 6" id="KW-0472">Membrane</keyword>
<evidence type="ECO:0000256" key="4">
    <source>
        <dbReference type="ARBA" id="ARBA00022989"/>
    </source>
</evidence>
<feature type="transmembrane region" description="Helical" evidence="6">
    <location>
        <begin position="187"/>
        <end position="210"/>
    </location>
</feature>
<dbReference type="Pfam" id="PF06271">
    <property type="entry name" value="RDD"/>
    <property type="match status" value="1"/>
</dbReference>
<keyword evidence="3 6" id="KW-0812">Transmembrane</keyword>
<dbReference type="Proteomes" id="UP000189670">
    <property type="component" value="Unassembled WGS sequence"/>
</dbReference>
<feature type="transmembrane region" description="Helical" evidence="6">
    <location>
        <begin position="62"/>
        <end position="82"/>
    </location>
</feature>
<reference evidence="9" key="1">
    <citation type="submission" date="2012-11" db="EMBL/GenBank/DDBJ databases">
        <authorList>
            <person name="Lucero-Rivera Y.E."/>
            <person name="Tovar-Ramirez D."/>
        </authorList>
    </citation>
    <scope>NUCLEOTIDE SEQUENCE [LARGE SCALE GENOMIC DNA]</scope>
    <source>
        <strain evidence="9">Araruama</strain>
    </source>
</reference>
<sequence>MQTKLNKSPIHERTGLIYGGFWVRLCAKMVDWIICSILIAVLPLPMSDNSNVIIVSSQFNPYMSFIKWCIPALYTTIFLANYQATPGKMAFSLQVIPSNQSKLTYGIALARFFTEMISAFLLFIGYFLAIFDIKKRTLHDRICQTYVVQTRQVVFPNVHSVNVTPEKETYDTYPPGLAKNIYDSNIYGLHTVLFSLLILESLFSTAYCLLSDPLFRMVTWILNCVISVFLMIAIFRQHYLHFSFAIGRLTWGICIYYFVLTPIIYFLIFLIKIEQFLQELPLVTNDPVMFVMQLILAITSFVFVFSWPQMLISIIFIPCSLILGLYGIILISISKSEK</sequence>
<evidence type="ECO:0000256" key="3">
    <source>
        <dbReference type="ARBA" id="ARBA00022692"/>
    </source>
</evidence>
<evidence type="ECO:0000256" key="6">
    <source>
        <dbReference type="SAM" id="Phobius"/>
    </source>
</evidence>
<feature type="transmembrane region" description="Helical" evidence="6">
    <location>
        <begin position="217"/>
        <end position="237"/>
    </location>
</feature>
<feature type="transmembrane region" description="Helical" evidence="6">
    <location>
        <begin position="249"/>
        <end position="271"/>
    </location>
</feature>
<evidence type="ECO:0000259" key="7">
    <source>
        <dbReference type="Pfam" id="PF06271"/>
    </source>
</evidence>
<accession>A0A1V1PDF9</accession>
<evidence type="ECO:0000256" key="2">
    <source>
        <dbReference type="ARBA" id="ARBA00022475"/>
    </source>
</evidence>
<feature type="transmembrane region" description="Helical" evidence="6">
    <location>
        <begin position="21"/>
        <end position="42"/>
    </location>
</feature>
<feature type="transmembrane region" description="Helical" evidence="6">
    <location>
        <begin position="283"/>
        <end position="305"/>
    </location>
</feature>
<evidence type="ECO:0000313" key="9">
    <source>
        <dbReference type="Proteomes" id="UP000189670"/>
    </source>
</evidence>
<proteinExistence type="predicted"/>
<organism evidence="8 9">
    <name type="scientific">Candidatus Magnetoglobus multicellularis str. Araruama</name>
    <dbReference type="NCBI Taxonomy" id="890399"/>
    <lineage>
        <taxon>Bacteria</taxon>
        <taxon>Pseudomonadati</taxon>
        <taxon>Thermodesulfobacteriota</taxon>
        <taxon>Desulfobacteria</taxon>
        <taxon>Desulfobacterales</taxon>
        <taxon>Desulfobacteraceae</taxon>
        <taxon>Candidatus Magnetoglobus</taxon>
    </lineage>
</organism>
<comment type="caution">
    <text evidence="8">The sequence shown here is derived from an EMBL/GenBank/DDBJ whole genome shotgun (WGS) entry which is preliminary data.</text>
</comment>
<dbReference type="PANTHER" id="PTHR36115">
    <property type="entry name" value="PROLINE-RICH ANTIGEN HOMOLOG-RELATED"/>
    <property type="match status" value="1"/>
</dbReference>
<evidence type="ECO:0000256" key="1">
    <source>
        <dbReference type="ARBA" id="ARBA00004651"/>
    </source>
</evidence>
<dbReference type="EMBL" id="ATBP01000108">
    <property type="protein sequence ID" value="ETR72840.1"/>
    <property type="molecule type" value="Genomic_DNA"/>
</dbReference>
<dbReference type="AlphaFoldDB" id="A0A1V1PDF9"/>
<feature type="transmembrane region" description="Helical" evidence="6">
    <location>
        <begin position="103"/>
        <end position="131"/>
    </location>
</feature>
<feature type="transmembrane region" description="Helical" evidence="6">
    <location>
        <begin position="311"/>
        <end position="333"/>
    </location>
</feature>
<dbReference type="PANTHER" id="PTHR36115:SF4">
    <property type="entry name" value="MEMBRANE PROTEIN"/>
    <property type="match status" value="1"/>
</dbReference>
<evidence type="ECO:0000313" key="8">
    <source>
        <dbReference type="EMBL" id="ETR72840.1"/>
    </source>
</evidence>
<name>A0A1V1PDF9_9BACT</name>
<dbReference type="InterPro" id="IPR010432">
    <property type="entry name" value="RDD"/>
</dbReference>